<gene>
    <name evidence="2" type="ORF">KL86DES1_21099</name>
</gene>
<sequence length="1752" mass="173730">MTISQISRPGPGQTITIHAAGSDKITLGFSTESITLSRDNGALVFTFDDGAAIRLDDFYDSYHAGNIPEFEADGKLLSGTEFFSALGPELIPAAGPAPVERSHSAQEYGDADLLGGVDHLDGLVMSGEEKSAAMGGGIQFDPLLAARGTDLGGNPGSAGPDGPSFTPPLFPSGPFVRAVLYSPGNSSDPVTTTVFFGGNGVAPVAVAPGDIDFAGSAPGAQYAVAVSLPAGWSTSWVDVSFDSSAGRLEFRLTANGVAEMQRLGLAGENLVDFIHVTVTDRASGDTFEYNVELVATDSQNFDSAAHDSQYGGQHLDNMGEFHQGQNNGGAYSVISSAQNDEIIINEAVIGGSSIHASGSADPAHMADDYNTINLNAGVVNTTQGSVTHITSADGALDVVDGVAVQGSGAENVIHMGKGSVYVQHASGDGVSAADGGKNAVSGGDVTVSGRIYGMTSTNAGSNSINITTASGNADVAGGSLGMSAISSGSNSINADSGEVRVSSNVWGMNASSSGGNSINTKSGDVRVSGNYHGMDASSSGSNSIKTDLGNVSVSSNTASMCASSSGSNSIETEGGNVGVAAVGSYGVGMYSDLTGKNSIDAKDGNVAVTATGTINGHSMYAANAGSSNSIKTTGGTVEISATSTSTGGFSGFGFGMRADDSGSNSVKTDSGDVRVSASTGYGNSYGVAGTSSGSNTIEPSSNSIETSSGNVTIVSYDTSNGTNYGTHYGTFTSGSSTSIGTKGGNVSISGSGKEAYGVHSQSGGNFSITTTSGNVTVSGTGPSFGIGVLATGATNTIETENGAVSVSGSTKGLYATSKGSNTITTKSSSLGGAVNVSGAYAMLADSLGSNEIETVVGDVTIAGVNSGMSAYIGSNTITTSSGAVSVTSTSNGIVSGDGVGMKAESSGSNAVTTTSGDVTVSVNSASGAGYGMSASARGNNSIATTSGNVVVSARDGLAADFGQNTITAHQGGSIEVKGDRRGIGASASNGGSNTITATGSATVDIANNSEGLVAASGGSNTISAEDGKISVSANNTGLKAEGSGSGNVITGKDMDLAGETSGSNGLLAKAGGMNSVFGTGGNVALSGGNVLQADGSGSANSLSVDGGSIEFNSWASWVVWSPTNSWLYYSDSAMYAIDGGVNAITGSGGTDISFTGQAVGLKANSGGSNSVTTDGDVTFNGITQALTAHGATGGNTLQAKNIIIDSKVYADRDLATVKARSGGSNTLEASQGGAITITTSAATNSKRDPYSTSINDMISVEADGAGSHNALSAGAISIENQCGMGLSATSGGKNTLESAIRSPLTVTITASADTAEKAIAMWASGGGSVNRITGHSQAGGMGDSVTLTANNGQGIAMQTANGGANIITTGAGDDSVAINGKIIGDGNKIDLGGGSNTLTLNGAVEPGSLNVVATGGTYTLILQESGVESFADRYGDWLNGIVANNLFNGLSSIHFEGWDENAQSAGYVADFMATFENILNALQNAGVSIEPQALSDSLTAPSPAFSPAPLHAETGVEHHAQDAQHAAAGHADSAHDAQHAAAGHDDTQNALLSAHGAPVFMTGDGSQEATFNAQADTPAAHAGILAPDDSAHPDLIAGHHEGEPAQPLFAFLNAPGAGAHVDTSAYEGDASVHNGYLGSGESQSGNAGVQGEIALTLGDESLDSLFAGTDQQLADNGEHGLWYVESGAELHEVALADLSKIVVQGGSGEHAVETPVITGEYAPVEQNVGSAPTVMDSNQETTDNAAREMTTY</sequence>
<evidence type="ECO:0000313" key="2">
    <source>
        <dbReference type="EMBL" id="SCM73173.1"/>
    </source>
</evidence>
<feature type="region of interest" description="Disordered" evidence="1">
    <location>
        <begin position="1516"/>
        <end position="1546"/>
    </location>
</feature>
<reference evidence="2" key="1">
    <citation type="submission" date="2016-08" db="EMBL/GenBank/DDBJ databases">
        <authorList>
            <person name="Seilhamer J.J."/>
        </authorList>
    </citation>
    <scope>NUCLEOTIDE SEQUENCE</scope>
    <source>
        <strain evidence="2">86-1</strain>
    </source>
</reference>
<proteinExistence type="predicted"/>
<accession>A0A212L6H6</accession>
<dbReference type="EMBL" id="FMJC01000002">
    <property type="protein sequence ID" value="SCM73173.1"/>
    <property type="molecule type" value="Genomic_DNA"/>
</dbReference>
<evidence type="ECO:0000256" key="1">
    <source>
        <dbReference type="SAM" id="MobiDB-lite"/>
    </source>
</evidence>
<name>A0A212L6H6_9BACT</name>
<organism evidence="2">
    <name type="scientific">uncultured Desulfovibrio sp</name>
    <dbReference type="NCBI Taxonomy" id="167968"/>
    <lineage>
        <taxon>Bacteria</taxon>
        <taxon>Pseudomonadati</taxon>
        <taxon>Thermodesulfobacteriota</taxon>
        <taxon>Desulfovibrionia</taxon>
        <taxon>Desulfovibrionales</taxon>
        <taxon>Desulfovibrionaceae</taxon>
        <taxon>Desulfovibrio</taxon>
        <taxon>environmental samples</taxon>
    </lineage>
</organism>
<protein>
    <submittedName>
        <fullName evidence="2">Uncharacterized protein</fullName>
    </submittedName>
</protein>
<feature type="region of interest" description="Disordered" evidence="1">
    <location>
        <begin position="1730"/>
        <end position="1752"/>
    </location>
</feature>
<dbReference type="RefSeq" id="WP_179980547.1">
    <property type="nucleotide sequence ID" value="NZ_LT608333.1"/>
</dbReference>
<feature type="compositionally biased region" description="Basic and acidic residues" evidence="1">
    <location>
        <begin position="1532"/>
        <end position="1546"/>
    </location>
</feature>